<gene>
    <name evidence="2" type="ORF">CRG98_042134</name>
</gene>
<name>A0A2I0I0J5_PUNGR</name>
<dbReference type="AlphaFoldDB" id="A0A2I0I0J5"/>
<evidence type="ECO:0000313" key="3">
    <source>
        <dbReference type="Proteomes" id="UP000233551"/>
    </source>
</evidence>
<dbReference type="EMBL" id="PGOL01004382">
    <property type="protein sequence ID" value="PKI37472.1"/>
    <property type="molecule type" value="Genomic_DNA"/>
</dbReference>
<feature type="region of interest" description="Disordered" evidence="1">
    <location>
        <begin position="240"/>
        <end position="277"/>
    </location>
</feature>
<accession>A0A2I0I0J5</accession>
<reference evidence="2 3" key="1">
    <citation type="submission" date="2017-11" db="EMBL/GenBank/DDBJ databases">
        <title>De-novo sequencing of pomegranate (Punica granatum L.) genome.</title>
        <authorList>
            <person name="Akparov Z."/>
            <person name="Amiraslanov A."/>
            <person name="Hajiyeva S."/>
            <person name="Abbasov M."/>
            <person name="Kaur K."/>
            <person name="Hamwieh A."/>
            <person name="Solovyev V."/>
            <person name="Salamov A."/>
            <person name="Braich B."/>
            <person name="Kosarev P."/>
            <person name="Mahmoud A."/>
            <person name="Hajiyev E."/>
            <person name="Babayeva S."/>
            <person name="Izzatullayeva V."/>
            <person name="Mammadov A."/>
            <person name="Mammadov A."/>
            <person name="Sharifova S."/>
            <person name="Ojaghi J."/>
            <person name="Eynullazada K."/>
            <person name="Bayramov B."/>
            <person name="Abdulazimova A."/>
            <person name="Shahmuradov I."/>
        </authorList>
    </citation>
    <scope>NUCLEOTIDE SEQUENCE [LARGE SCALE GENOMIC DNA]</scope>
    <source>
        <strain evidence="3">cv. AG2017</strain>
        <tissue evidence="2">Leaf</tissue>
    </source>
</reference>
<evidence type="ECO:0000256" key="1">
    <source>
        <dbReference type="SAM" id="MobiDB-lite"/>
    </source>
</evidence>
<comment type="caution">
    <text evidence="2">The sequence shown here is derived from an EMBL/GenBank/DDBJ whole genome shotgun (WGS) entry which is preliminary data.</text>
</comment>
<keyword evidence="3" id="KW-1185">Reference proteome</keyword>
<organism evidence="2 3">
    <name type="scientific">Punica granatum</name>
    <name type="common">Pomegranate</name>
    <dbReference type="NCBI Taxonomy" id="22663"/>
    <lineage>
        <taxon>Eukaryota</taxon>
        <taxon>Viridiplantae</taxon>
        <taxon>Streptophyta</taxon>
        <taxon>Embryophyta</taxon>
        <taxon>Tracheophyta</taxon>
        <taxon>Spermatophyta</taxon>
        <taxon>Magnoliopsida</taxon>
        <taxon>eudicotyledons</taxon>
        <taxon>Gunneridae</taxon>
        <taxon>Pentapetalae</taxon>
        <taxon>rosids</taxon>
        <taxon>malvids</taxon>
        <taxon>Myrtales</taxon>
        <taxon>Lythraceae</taxon>
        <taxon>Punica</taxon>
    </lineage>
</organism>
<feature type="region of interest" description="Disordered" evidence="1">
    <location>
        <begin position="148"/>
        <end position="186"/>
    </location>
</feature>
<evidence type="ECO:0000313" key="2">
    <source>
        <dbReference type="EMBL" id="PKI37472.1"/>
    </source>
</evidence>
<protein>
    <submittedName>
        <fullName evidence="2">Uncharacterized protein</fullName>
    </submittedName>
</protein>
<proteinExistence type="predicted"/>
<dbReference type="Proteomes" id="UP000233551">
    <property type="component" value="Unassembled WGS sequence"/>
</dbReference>
<sequence>MLSKTAWALTFNSNSLASRVMKAKYGSPLAPSQRTPASTSSIWKGLLWCRNTLLVGTCFSIGNGSSTSAWHDPWILGNPSFKPIPSIGIQAEPDTKVCDLMLFHPKRWNTPLLLNLFDQGTKIKKYLRKKGEFSSAKLFNAIHMVAAVPDSPPPNTPSGAPDTEPNGSPHTPYLSPKPPTHRGDTAPKKLKFKIIFNIPDNLAALAPDFDLQSDIEDGAVAQTSPQSPLASVYDRELKNPSDLDLCSGPLLEGKAQKDGPEEEAEGSPSQLGRAWDFTGQQSSPMDSLYLGITSSQAHDYSPTGPIYPAHYLPNFPFPLANAVFYNPLTRKRKIEFPTKELDALLTYPTAFAASDALSQNTTPVSHHCLILSPIRDLANVKRKQAVSLKSGTSYTLMLHGPQKTLPLQELEANQTCPYHTHGFLKQKRLLLCKLKPEQSCSQSPWRLTKDGERFGLGRMPYC</sequence>